<evidence type="ECO:0000313" key="7">
    <source>
        <dbReference type="Proteomes" id="UP000001930"/>
    </source>
</evidence>
<protein>
    <submittedName>
        <fullName evidence="6">Transcriptional regulator, AraC family</fullName>
    </submittedName>
</protein>
<evidence type="ECO:0000256" key="4">
    <source>
        <dbReference type="SAM" id="MobiDB-lite"/>
    </source>
</evidence>
<organism evidence="6 7">
    <name type="scientific">Burkholderia thailandensis (strain ATCC 700388 / DSM 13276 / CCUG 48851 / CIP 106301 / E264)</name>
    <dbReference type="NCBI Taxonomy" id="271848"/>
    <lineage>
        <taxon>Bacteria</taxon>
        <taxon>Pseudomonadati</taxon>
        <taxon>Pseudomonadota</taxon>
        <taxon>Betaproteobacteria</taxon>
        <taxon>Burkholderiales</taxon>
        <taxon>Burkholderiaceae</taxon>
        <taxon>Burkholderia</taxon>
        <taxon>pseudomallei group</taxon>
    </lineage>
</organism>
<evidence type="ECO:0000256" key="3">
    <source>
        <dbReference type="ARBA" id="ARBA00023163"/>
    </source>
</evidence>
<dbReference type="GO" id="GO:0005829">
    <property type="term" value="C:cytosol"/>
    <property type="evidence" value="ECO:0007669"/>
    <property type="project" value="TreeGrafter"/>
</dbReference>
<dbReference type="HOGENOM" id="CLU_047522_3_3_4"/>
<dbReference type="KEGG" id="bte:BTH_I2784"/>
<dbReference type="InterPro" id="IPR009057">
    <property type="entry name" value="Homeodomain-like_sf"/>
</dbReference>
<keyword evidence="1" id="KW-0805">Transcription regulation</keyword>
<accession>Q2SUV3</accession>
<dbReference type="PANTHER" id="PTHR47894:SF1">
    <property type="entry name" value="HTH-TYPE TRANSCRIPTIONAL REGULATOR VQSM"/>
    <property type="match status" value="1"/>
</dbReference>
<reference evidence="6 7" key="1">
    <citation type="journal article" date="2005" name="BMC Genomics">
        <title>Bacterial genome adaptation to niches: divergence of the potential virulence genes in three Burkholderia species of different survival strategies.</title>
        <authorList>
            <person name="Kim H.S."/>
            <person name="Schell M.A."/>
            <person name="Yu Y."/>
            <person name="Ulrich R.L."/>
            <person name="Sarria S.H."/>
            <person name="Nierman W.C."/>
            <person name="DeShazer D."/>
        </authorList>
    </citation>
    <scope>NUCLEOTIDE SEQUENCE [LARGE SCALE GENOMIC DNA]</scope>
    <source>
        <strain evidence="7">ATCC 700388 / DSM 13276 / CCUG 48851 / CIP 106301 / E264</strain>
    </source>
</reference>
<dbReference type="GO" id="GO:0000976">
    <property type="term" value="F:transcription cis-regulatory region binding"/>
    <property type="evidence" value="ECO:0007669"/>
    <property type="project" value="TreeGrafter"/>
</dbReference>
<keyword evidence="7" id="KW-1185">Reference proteome</keyword>
<feature type="domain" description="HTH araC/xylS-type" evidence="5">
    <location>
        <begin position="300"/>
        <end position="397"/>
    </location>
</feature>
<dbReference type="InterPro" id="IPR032687">
    <property type="entry name" value="AraC-type_N"/>
</dbReference>
<dbReference type="SMART" id="SM00342">
    <property type="entry name" value="HTH_ARAC"/>
    <property type="match status" value="1"/>
</dbReference>
<dbReference type="GO" id="GO:0003700">
    <property type="term" value="F:DNA-binding transcription factor activity"/>
    <property type="evidence" value="ECO:0007669"/>
    <property type="project" value="InterPro"/>
</dbReference>
<dbReference type="Gene3D" id="1.10.10.60">
    <property type="entry name" value="Homeodomain-like"/>
    <property type="match status" value="1"/>
</dbReference>
<dbReference type="EMBL" id="CP000086">
    <property type="protein sequence ID" value="ABC37788.1"/>
    <property type="molecule type" value="Genomic_DNA"/>
</dbReference>
<gene>
    <name evidence="6" type="ordered locus">BTH_I2784</name>
</gene>
<dbReference type="SUPFAM" id="SSF46689">
    <property type="entry name" value="Homeodomain-like"/>
    <property type="match status" value="1"/>
</dbReference>
<keyword evidence="2" id="KW-0238">DNA-binding</keyword>
<dbReference type="Pfam" id="PF12833">
    <property type="entry name" value="HTH_18"/>
    <property type="match status" value="1"/>
</dbReference>
<dbReference type="AlphaFoldDB" id="Q2SUV3"/>
<dbReference type="DNASU" id="3849515"/>
<evidence type="ECO:0000259" key="5">
    <source>
        <dbReference type="PROSITE" id="PS01124"/>
    </source>
</evidence>
<dbReference type="PROSITE" id="PS01124">
    <property type="entry name" value="HTH_ARAC_FAMILY_2"/>
    <property type="match status" value="1"/>
</dbReference>
<evidence type="ECO:0000313" key="6">
    <source>
        <dbReference type="EMBL" id="ABC37788.1"/>
    </source>
</evidence>
<dbReference type="Pfam" id="PF12625">
    <property type="entry name" value="Arabinose_bd"/>
    <property type="match status" value="1"/>
</dbReference>
<keyword evidence="3" id="KW-0804">Transcription</keyword>
<dbReference type="PRINTS" id="PR00032">
    <property type="entry name" value="HTHARAC"/>
</dbReference>
<evidence type="ECO:0000256" key="1">
    <source>
        <dbReference type="ARBA" id="ARBA00023015"/>
    </source>
</evidence>
<dbReference type="InterPro" id="IPR020449">
    <property type="entry name" value="Tscrpt_reg_AraC-type_HTH"/>
</dbReference>
<dbReference type="Proteomes" id="UP000001930">
    <property type="component" value="Chromosome I"/>
</dbReference>
<feature type="region of interest" description="Disordered" evidence="4">
    <location>
        <begin position="1"/>
        <end position="23"/>
    </location>
</feature>
<evidence type="ECO:0000256" key="2">
    <source>
        <dbReference type="ARBA" id="ARBA00023125"/>
    </source>
</evidence>
<proteinExistence type="predicted"/>
<name>Q2SUV3_BURTA</name>
<dbReference type="InterPro" id="IPR018060">
    <property type="entry name" value="HTH_AraC"/>
</dbReference>
<dbReference type="PANTHER" id="PTHR47894">
    <property type="entry name" value="HTH-TYPE TRANSCRIPTIONAL REGULATOR GADX"/>
    <property type="match status" value="1"/>
</dbReference>
<sequence>MSPAPRACAGRRCHGGSSGLPVAASRRRSPMIRRAGKIALSITLSNGILGVLRTFEAILIAKLAHWDFARPVGTTRVLVEVGVEQGLTVDRCLDGSGVAPERLDEPDATVAAAQELRIIRNLMRLLGPAFPLGIEVGRRYHATTYGIWGFALMSSATFGDAVSVGLRYLQLTSTFCDIRPTVRGEDATLVIDDRDLPGDVRDVLVEITVAALITLQFDLDSANLPVKRLALKMKPPAYAGRFRTLFDASPEFGAAHNALTVDAHCLALKLPQRNALTRRQCEDECRRVLERRRRSEGWAGRVRRHLAGDPARGPTMDVLAAELGVSVRTLRRRLADEGTDYETVVDEIREALAEALLATTTLTVAEVSERLGYSEPSAFARAFRRWKAMSPNEYRRSA</sequence>